<sequence length="299" mass="33871">MATSRALRPSLAAGLLQPCSRLSLPSLSTPLFLQHQQPQQLQRIPSSSPSSSAPFSTSSPVSKRHVYPGARKTRDNNKHRGESSMRRTGPRWRLSVSDEPLPIPVPRAEVPKQETDPDHGLWDFFYDREMVVRTAAETGQHGRAWTAEELRAKSWDDLHSLWWVCCKERNRLATMAWEREKGKYGFGAAEDGARDDEIVKTMKSIRHVLTERYYLWEDALDLAKEDPEINLSGEGQVYTPEEFLVEEDHVEEVSQEEFEKLKAGELPESLEQGEKKTDLAAAVDPSTLPAETPREAPRV</sequence>
<evidence type="ECO:0000256" key="7">
    <source>
        <dbReference type="ARBA" id="ARBA00035399"/>
    </source>
</evidence>
<feature type="compositionally biased region" description="Basic and acidic residues" evidence="8">
    <location>
        <begin position="72"/>
        <end position="85"/>
    </location>
</feature>
<keyword evidence="3" id="KW-0689">Ribosomal protein</keyword>
<proteinExistence type="inferred from homology"/>
<feature type="region of interest" description="Disordered" evidence="8">
    <location>
        <begin position="33"/>
        <end position="114"/>
    </location>
</feature>
<dbReference type="GO" id="GO:0005762">
    <property type="term" value="C:mitochondrial large ribosomal subunit"/>
    <property type="evidence" value="ECO:0007669"/>
    <property type="project" value="TreeGrafter"/>
</dbReference>
<dbReference type="PANTHER" id="PTHR21183">
    <property type="entry name" value="RIBOSOMAL PROTEIN L47, MITOCHONDRIAL-RELATED"/>
    <property type="match status" value="1"/>
</dbReference>
<evidence type="ECO:0000256" key="6">
    <source>
        <dbReference type="ARBA" id="ARBA00035289"/>
    </source>
</evidence>
<dbReference type="InterPro" id="IPR010729">
    <property type="entry name" value="Ribosomal_uL29_mit"/>
</dbReference>
<evidence type="ECO:0000256" key="1">
    <source>
        <dbReference type="ARBA" id="ARBA00004173"/>
    </source>
</evidence>
<dbReference type="InterPro" id="IPR038340">
    <property type="entry name" value="MRP-L47_sf"/>
</dbReference>
<keyword evidence="5" id="KW-0687">Ribonucleoprotein</keyword>
<organism evidence="9 10">
    <name type="scientific">Coniochaeta ligniaria NRRL 30616</name>
    <dbReference type="NCBI Taxonomy" id="1408157"/>
    <lineage>
        <taxon>Eukaryota</taxon>
        <taxon>Fungi</taxon>
        <taxon>Dikarya</taxon>
        <taxon>Ascomycota</taxon>
        <taxon>Pezizomycotina</taxon>
        <taxon>Sordariomycetes</taxon>
        <taxon>Sordariomycetidae</taxon>
        <taxon>Coniochaetales</taxon>
        <taxon>Coniochaetaceae</taxon>
        <taxon>Coniochaeta</taxon>
    </lineage>
</organism>
<gene>
    <name evidence="9" type="ORF">CONLIGDRAFT_571798</name>
</gene>
<accession>A0A1J7JFP3</accession>
<evidence type="ECO:0000256" key="5">
    <source>
        <dbReference type="ARBA" id="ARBA00023274"/>
    </source>
</evidence>
<reference evidence="9 10" key="1">
    <citation type="submission" date="2016-10" db="EMBL/GenBank/DDBJ databases">
        <title>Draft genome sequence of Coniochaeta ligniaria NRRL30616, a lignocellulolytic fungus for bioabatement of inhibitors in plant biomass hydrolysates.</title>
        <authorList>
            <consortium name="DOE Joint Genome Institute"/>
            <person name="Jimenez D.J."/>
            <person name="Hector R.E."/>
            <person name="Riley R."/>
            <person name="Sun H."/>
            <person name="Grigoriev I.V."/>
            <person name="Van Elsas J.D."/>
            <person name="Nichols N.N."/>
        </authorList>
    </citation>
    <scope>NUCLEOTIDE SEQUENCE [LARGE SCALE GENOMIC DNA]</scope>
    <source>
        <strain evidence="9 10">NRRL 30616</strain>
    </source>
</reference>
<dbReference type="EMBL" id="KV875095">
    <property type="protein sequence ID" value="OIW32153.1"/>
    <property type="molecule type" value="Genomic_DNA"/>
</dbReference>
<dbReference type="GO" id="GO:0003735">
    <property type="term" value="F:structural constituent of ribosome"/>
    <property type="evidence" value="ECO:0007669"/>
    <property type="project" value="InterPro"/>
</dbReference>
<feature type="compositionally biased region" description="Low complexity" evidence="8">
    <location>
        <begin position="33"/>
        <end position="61"/>
    </location>
</feature>
<protein>
    <recommendedName>
        <fullName evidence="6">Large ribosomal subunit protein uL29m</fullName>
    </recommendedName>
    <alternativeName>
        <fullName evidence="7">54S ribosomal protein L4, mitochondrial</fullName>
    </alternativeName>
</protein>
<evidence type="ECO:0000256" key="3">
    <source>
        <dbReference type="ARBA" id="ARBA00022980"/>
    </source>
</evidence>
<name>A0A1J7JFP3_9PEZI</name>
<dbReference type="STRING" id="1408157.A0A1J7JFP3"/>
<keyword evidence="4" id="KW-0496">Mitochondrion</keyword>
<evidence type="ECO:0000256" key="2">
    <source>
        <dbReference type="ARBA" id="ARBA00009254"/>
    </source>
</evidence>
<comment type="subcellular location">
    <subcellularLocation>
        <location evidence="1">Mitochondrion</location>
    </subcellularLocation>
</comment>
<dbReference type="Gene3D" id="6.10.330.20">
    <property type="match status" value="1"/>
</dbReference>
<keyword evidence="10" id="KW-1185">Reference proteome</keyword>
<dbReference type="Proteomes" id="UP000182658">
    <property type="component" value="Unassembled WGS sequence"/>
</dbReference>
<feature type="region of interest" description="Disordered" evidence="8">
    <location>
        <begin position="255"/>
        <end position="299"/>
    </location>
</feature>
<dbReference type="AlphaFoldDB" id="A0A1J7JFP3"/>
<dbReference type="Pfam" id="PF06984">
    <property type="entry name" value="MRP-L47"/>
    <property type="match status" value="1"/>
</dbReference>
<comment type="similarity">
    <text evidence="2">Belongs to the universal ribosomal protein uL29 family.</text>
</comment>
<evidence type="ECO:0000313" key="10">
    <source>
        <dbReference type="Proteomes" id="UP000182658"/>
    </source>
</evidence>
<dbReference type="OrthoDB" id="270763at2759"/>
<evidence type="ECO:0000256" key="8">
    <source>
        <dbReference type="SAM" id="MobiDB-lite"/>
    </source>
</evidence>
<dbReference type="InParanoid" id="A0A1J7JFP3"/>
<dbReference type="GO" id="GO:0032543">
    <property type="term" value="P:mitochondrial translation"/>
    <property type="evidence" value="ECO:0007669"/>
    <property type="project" value="TreeGrafter"/>
</dbReference>
<dbReference type="PANTHER" id="PTHR21183:SF18">
    <property type="entry name" value="LARGE RIBOSOMAL SUBUNIT PROTEIN UL29M"/>
    <property type="match status" value="1"/>
</dbReference>
<evidence type="ECO:0000256" key="4">
    <source>
        <dbReference type="ARBA" id="ARBA00023128"/>
    </source>
</evidence>
<evidence type="ECO:0000313" key="9">
    <source>
        <dbReference type="EMBL" id="OIW32153.1"/>
    </source>
</evidence>